<protein>
    <submittedName>
        <fullName evidence="1">Uncharacterized protein</fullName>
    </submittedName>
</protein>
<gene>
    <name evidence="1" type="ORF">RN87_03590</name>
</gene>
<name>A0A0S2ZLA7_9FUSO</name>
<organism evidence="1">
    <name type="scientific">Fusobacterium hwasookii ChDC F174</name>
    <dbReference type="NCBI Taxonomy" id="1307442"/>
    <lineage>
        <taxon>Bacteria</taxon>
        <taxon>Fusobacteriati</taxon>
        <taxon>Fusobacteriota</taxon>
        <taxon>Fusobacteriia</taxon>
        <taxon>Fusobacteriales</taxon>
        <taxon>Fusobacteriaceae</taxon>
        <taxon>Fusobacterium</taxon>
    </lineage>
</organism>
<dbReference type="RefSeq" id="WP_029493207.1">
    <property type="nucleotide sequence ID" value="NZ_ATKF01000051.1"/>
</dbReference>
<dbReference type="OrthoDB" id="5476911at2"/>
<evidence type="ECO:0000313" key="2">
    <source>
        <dbReference type="Proteomes" id="UP000063275"/>
    </source>
</evidence>
<dbReference type="KEGG" id="fhw:RN87_03590"/>
<evidence type="ECO:0000313" key="1">
    <source>
        <dbReference type="EMBL" id="ALQ39638.1"/>
    </source>
</evidence>
<dbReference type="Proteomes" id="UP000063275">
    <property type="component" value="Chromosome"/>
</dbReference>
<dbReference type="EMBL" id="CP013331">
    <property type="protein sequence ID" value="ALQ39638.1"/>
    <property type="molecule type" value="Genomic_DNA"/>
</dbReference>
<dbReference type="SUPFAM" id="SSF53067">
    <property type="entry name" value="Actin-like ATPase domain"/>
    <property type="match status" value="1"/>
</dbReference>
<dbReference type="InterPro" id="IPR043129">
    <property type="entry name" value="ATPase_NBD"/>
</dbReference>
<sequence length="1127" mass="132695">MNNLFLLSQFKNKFNEKVEEKYRINEIENEGNAYEFSYGGYHFKINKEKEIFINLEKIFFDDVIIKKNIFQKSIYLKNQKLKLSKQEVNYLEIIFRNIFSLNIDMEVSEFFHSLSSREDSFKKDYLLFLRDKLFKYSLDYIYIYKYIFDLGLSLNLEKNVVDSLVLKELYKDKIFKNDMEYRYFLNDFIYFFILFNFETPNKNIVNDLVGENKELVQYLTKKLYRKEIKTLKSINKYIEIKDKKNYFFSRQVYLNILKKNELNNIGGAKMFLDQKEEREFIIEFKDINDEICQYSISPEKDDISGVFNLEYLESLEGESNPILISGTDRIDFNSCLDYKKEDTDKDDIAKIERAYPTINKVLRDVNFVREDFISFPKIYMNDITEKKILGFREINREFLRDKGVWLNQGKRYIELILEQILSYFQKNKSYEIDFKLYLNRIGNSELPKEKIDTNWTSNIREENVEDNFIFNFDLDTDYIFEKVKDELKDSFINLGFEVEISFKSNIKCFKIMTPFEIKFKNAEKYAGGTVVIDFGTSSTCIAYSNGKMITLENMDGTDNKSRIFENPTNFLVNNWNNFSEKWLNENYPDIVRMEEIYDREGDFFQGYKLKDEEGGLNRDIINATLDQIKLVPYRRLKLGEPAKFRPAIDHNKDINLMSGETVKEDKDNFKPIVAYSYLLGRNIMYPIKRTSEISEEKLAINFRMTIPTKFDKEVKEAIREDLERGLKLSAPQNIRDQVTVEIGNEEPVAFIGAMIEKGEIRRGDKFAVLDLGGGTLDYAFGLYRKATDEEEEEEEIVNVLEIFNTDGNERGGSEYLINKISYYIYKENSEKMKNNKIPFIVPYDEKPIEYFPENLLVGKTTNSYLNLKYINEISKKILINGESKSNPSLTLKDINNIDIVIEDLVVVPEQIKDIIIKTYMEKIVDDFINLIEKNIPTPYDNLKIFRAGNGSRSEILESILNEKIGINFDNKIPIFIDELNQDGVNPKTAVVLGEVNLAGIENTKIIYQNKSKKDEVPFEFYVGRQDEEGSSAFEELISKGSVEKTWKKYGIVPKAKREKEIFYSDVMGILDIKDERLRRQKFSFSEEEMQNSGKLWIRPNVANKIEYIFSKEEPNEETTGIIVELKR</sequence>
<reference evidence="1 2" key="1">
    <citation type="submission" date="2015-11" db="EMBL/GenBank/DDBJ databases">
        <authorList>
            <person name="Zhang Y."/>
            <person name="Guo Z."/>
        </authorList>
    </citation>
    <scope>NUCLEOTIDE SEQUENCE [LARGE SCALE GENOMIC DNA]</scope>
    <source>
        <strain evidence="1 2">ChDC F174</strain>
    </source>
</reference>
<accession>A0A0S2ZLA7</accession>
<dbReference type="AlphaFoldDB" id="A0A0S2ZLA7"/>
<proteinExistence type="predicted"/>